<dbReference type="SMART" id="SM00752">
    <property type="entry name" value="HTTM"/>
    <property type="match status" value="1"/>
</dbReference>
<dbReference type="PANTHER" id="PTHR39535">
    <property type="entry name" value="SPORULATION-DELAYING PROTEIN SDPB"/>
    <property type="match status" value="1"/>
</dbReference>
<dbReference type="GO" id="GO:0012505">
    <property type="term" value="C:endomembrane system"/>
    <property type="evidence" value="ECO:0007669"/>
    <property type="project" value="UniProtKB-SubCell"/>
</dbReference>
<comment type="caution">
    <text evidence="8">The sequence shown here is derived from an EMBL/GenBank/DDBJ whole genome shotgun (WGS) entry which is preliminary data.</text>
</comment>
<evidence type="ECO:0000256" key="5">
    <source>
        <dbReference type="SAM" id="MobiDB-lite"/>
    </source>
</evidence>
<evidence type="ECO:0000259" key="7">
    <source>
        <dbReference type="SMART" id="SM00752"/>
    </source>
</evidence>
<dbReference type="AlphaFoldDB" id="A0A8T4GBT2"/>
<feature type="compositionally biased region" description="Pro residues" evidence="5">
    <location>
        <begin position="543"/>
        <end position="552"/>
    </location>
</feature>
<dbReference type="InterPro" id="IPR011020">
    <property type="entry name" value="HTTM-like"/>
</dbReference>
<feature type="region of interest" description="Disordered" evidence="5">
    <location>
        <begin position="518"/>
        <end position="552"/>
    </location>
</feature>
<reference evidence="8" key="1">
    <citation type="submission" date="2021-03" db="EMBL/GenBank/DDBJ databases">
        <title>Genomic Encyclopedia of Type Strains, Phase IV (KMG-IV): sequencing the most valuable type-strain genomes for metagenomic binning, comparative biology and taxonomic classification.</title>
        <authorList>
            <person name="Goeker M."/>
        </authorList>
    </citation>
    <scope>NUCLEOTIDE SEQUENCE</scope>
    <source>
        <strain evidence="8">DSM 23564</strain>
    </source>
</reference>
<evidence type="ECO:0000256" key="6">
    <source>
        <dbReference type="SAM" id="Phobius"/>
    </source>
</evidence>
<organism evidence="8 9">
    <name type="scientific">Halorubrum alkaliphilum</name>
    <dbReference type="NCBI Taxonomy" id="261290"/>
    <lineage>
        <taxon>Archaea</taxon>
        <taxon>Methanobacteriati</taxon>
        <taxon>Methanobacteriota</taxon>
        <taxon>Stenosarchaea group</taxon>
        <taxon>Halobacteria</taxon>
        <taxon>Halobacteriales</taxon>
        <taxon>Haloferacaceae</taxon>
        <taxon>Halorubrum</taxon>
    </lineage>
</organism>
<evidence type="ECO:0000256" key="4">
    <source>
        <dbReference type="ARBA" id="ARBA00023136"/>
    </source>
</evidence>
<comment type="subcellular location">
    <subcellularLocation>
        <location evidence="1">Endomembrane system</location>
        <topology evidence="1">Multi-pass membrane protein</topology>
    </subcellularLocation>
</comment>
<feature type="transmembrane region" description="Helical" evidence="6">
    <location>
        <begin position="367"/>
        <end position="392"/>
    </location>
</feature>
<accession>A0A8T4GBT2</accession>
<dbReference type="EMBL" id="JAGGKQ010000002">
    <property type="protein sequence ID" value="MBP1921287.1"/>
    <property type="molecule type" value="Genomic_DNA"/>
</dbReference>
<keyword evidence="3 6" id="KW-1133">Transmembrane helix</keyword>
<feature type="transmembrane region" description="Helical" evidence="6">
    <location>
        <begin position="134"/>
        <end position="153"/>
    </location>
</feature>
<feature type="transmembrane region" description="Helical" evidence="6">
    <location>
        <begin position="174"/>
        <end position="196"/>
    </location>
</feature>
<evidence type="ECO:0000313" key="9">
    <source>
        <dbReference type="Proteomes" id="UP000823588"/>
    </source>
</evidence>
<feature type="transmembrane region" description="Helical" evidence="6">
    <location>
        <begin position="260"/>
        <end position="293"/>
    </location>
</feature>
<dbReference type="PANTHER" id="PTHR39535:SF2">
    <property type="entry name" value="HTTM DOMAIN-CONTAINING PROTEIN"/>
    <property type="match status" value="1"/>
</dbReference>
<protein>
    <recommendedName>
        <fullName evidence="7">HTTM-like domain-containing protein</fullName>
    </recommendedName>
</protein>
<feature type="domain" description="HTTM-like" evidence="7">
    <location>
        <begin position="28"/>
        <end position="297"/>
    </location>
</feature>
<keyword evidence="2 6" id="KW-0812">Transmembrane</keyword>
<feature type="compositionally biased region" description="Basic and acidic residues" evidence="5">
    <location>
        <begin position="518"/>
        <end position="527"/>
    </location>
</feature>
<evidence type="ECO:0000313" key="8">
    <source>
        <dbReference type="EMBL" id="MBP1921287.1"/>
    </source>
</evidence>
<dbReference type="OrthoDB" id="327281at2157"/>
<evidence type="ECO:0000256" key="1">
    <source>
        <dbReference type="ARBA" id="ARBA00004127"/>
    </source>
</evidence>
<feature type="transmembrane region" description="Helical" evidence="6">
    <location>
        <begin position="94"/>
        <end position="114"/>
    </location>
</feature>
<keyword evidence="9" id="KW-1185">Reference proteome</keyword>
<dbReference type="Pfam" id="PF05090">
    <property type="entry name" value="HTTM"/>
    <property type="match status" value="1"/>
</dbReference>
<dbReference type="InterPro" id="IPR052964">
    <property type="entry name" value="Sporulation_signal_mat"/>
</dbReference>
<evidence type="ECO:0000256" key="3">
    <source>
        <dbReference type="ARBA" id="ARBA00022989"/>
    </source>
</evidence>
<feature type="transmembrane region" description="Helical" evidence="6">
    <location>
        <begin position="235"/>
        <end position="254"/>
    </location>
</feature>
<keyword evidence="4 6" id="KW-0472">Membrane</keyword>
<sequence length="552" mass="59467">MVSRPSPDETRRGAGAIARGVAAGVRERVRIDTRSLAAFRVALGLLIVADVLLRSRNLTYFYTDDGVVPVELAVAAEPAAAYSPYAFVTSPRGVAVLFAVTALVGVALAVGYYTRPMTLVALVLVVSLDARNPFVLSFADVLFATLVALAVLLPLGERWSIDAVAADRPRRESVASAATALVLAQMVVMYVVNGYHKTTSELWRSGEAAVLILGIDEITFLFGDALRAAPDLLRLGGLVWLAMLCLAWLLLAVRDRPRHLFVAAFAIAHLSMALTVRIGAFSYVCLAGLLLFLQGSAWTDLRRAGRGIGLRVDALDSRLAPVRDRFIGARDRLVALAGRAPRPTTTVPSRALAALRRRLPDPVAPHALVVVAVAGVATVLLVAGGLSAVGVLDDDTPNAEVEAGANALVEFQTDWSIFAPVPRTTDRYYVFPARTTDGSLVDAYNDRELSYDRPHATLQHQHATYRERFYMVSVFNDDEPVDRYLADDLCETYRTGDGASLVGIELYVVTEGITRETIDDPGARDRSFSQGLAYDCENGDGDPIPPPPSGSH</sequence>
<dbReference type="RefSeq" id="WP_209482675.1">
    <property type="nucleotide sequence ID" value="NZ_JAGGKQ010000002.1"/>
</dbReference>
<feature type="transmembrane region" description="Helical" evidence="6">
    <location>
        <begin position="36"/>
        <end position="53"/>
    </location>
</feature>
<dbReference type="InterPro" id="IPR053934">
    <property type="entry name" value="HTTM_dom"/>
</dbReference>
<dbReference type="Proteomes" id="UP000823588">
    <property type="component" value="Unassembled WGS sequence"/>
</dbReference>
<proteinExistence type="predicted"/>
<name>A0A8T4GBT2_9EURY</name>
<gene>
    <name evidence="8" type="ORF">J2751_000276</name>
</gene>
<evidence type="ECO:0000256" key="2">
    <source>
        <dbReference type="ARBA" id="ARBA00022692"/>
    </source>
</evidence>